<keyword evidence="4" id="KW-1185">Reference proteome</keyword>
<keyword evidence="2" id="KW-0472">Membrane</keyword>
<organism evidence="3 4">
    <name type="scientific">Steinernema carpocapsae</name>
    <name type="common">Entomopathogenic nematode</name>
    <dbReference type="NCBI Taxonomy" id="34508"/>
    <lineage>
        <taxon>Eukaryota</taxon>
        <taxon>Metazoa</taxon>
        <taxon>Ecdysozoa</taxon>
        <taxon>Nematoda</taxon>
        <taxon>Chromadorea</taxon>
        <taxon>Rhabditida</taxon>
        <taxon>Tylenchina</taxon>
        <taxon>Panagrolaimomorpha</taxon>
        <taxon>Strongyloidoidea</taxon>
        <taxon>Steinernematidae</taxon>
        <taxon>Steinernema</taxon>
    </lineage>
</organism>
<evidence type="ECO:0000313" key="3">
    <source>
        <dbReference type="EMBL" id="TKR76166.1"/>
    </source>
</evidence>
<gene>
    <name evidence="3" type="ORF">L596_017351</name>
</gene>
<name>A0A4U5N1D8_STECR</name>
<protein>
    <submittedName>
        <fullName evidence="3">Uncharacterized protein</fullName>
    </submittedName>
</protein>
<keyword evidence="2" id="KW-0812">Transmembrane</keyword>
<feature type="region of interest" description="Disordered" evidence="1">
    <location>
        <begin position="116"/>
        <end position="185"/>
    </location>
</feature>
<evidence type="ECO:0000256" key="1">
    <source>
        <dbReference type="SAM" id="MobiDB-lite"/>
    </source>
</evidence>
<sequence length="185" mass="20924">MHFEPTRKLSRFCSSFLALNSCSQRRDNPPILKFSWIFRNDLLTDTEAASKSASKDEEDPEAPYDVNKALLAVFATLSLLTAFILVLLSGFLLVQKRKRDKLATLLHVEPTESTWEQSRLSNSRVSEASQRPEKTQKSDKSKKATKGVLGKLKEGTMKPDKKKTTPQVVQDDHQYDNMSFMKSVG</sequence>
<evidence type="ECO:0000313" key="4">
    <source>
        <dbReference type="Proteomes" id="UP000298663"/>
    </source>
</evidence>
<feature type="compositionally biased region" description="Basic and acidic residues" evidence="1">
    <location>
        <begin position="151"/>
        <end position="163"/>
    </location>
</feature>
<feature type="compositionally biased region" description="Polar residues" evidence="1">
    <location>
        <begin position="116"/>
        <end position="129"/>
    </location>
</feature>
<keyword evidence="2" id="KW-1133">Transmembrane helix</keyword>
<dbReference type="EMBL" id="AZBU02000005">
    <property type="protein sequence ID" value="TKR76166.1"/>
    <property type="molecule type" value="Genomic_DNA"/>
</dbReference>
<dbReference type="AlphaFoldDB" id="A0A4U5N1D8"/>
<proteinExistence type="predicted"/>
<feature type="compositionally biased region" description="Basic and acidic residues" evidence="1">
    <location>
        <begin position="130"/>
        <end position="142"/>
    </location>
</feature>
<accession>A0A4U5N1D8</accession>
<reference evidence="3 4" key="1">
    <citation type="journal article" date="2015" name="Genome Biol.">
        <title>Comparative genomics of Steinernema reveals deeply conserved gene regulatory networks.</title>
        <authorList>
            <person name="Dillman A.R."/>
            <person name="Macchietto M."/>
            <person name="Porter C.F."/>
            <person name="Rogers A."/>
            <person name="Williams B."/>
            <person name="Antoshechkin I."/>
            <person name="Lee M.M."/>
            <person name="Goodwin Z."/>
            <person name="Lu X."/>
            <person name="Lewis E.E."/>
            <person name="Goodrich-Blair H."/>
            <person name="Stock S.P."/>
            <person name="Adams B.J."/>
            <person name="Sternberg P.W."/>
            <person name="Mortazavi A."/>
        </authorList>
    </citation>
    <scope>NUCLEOTIDE SEQUENCE [LARGE SCALE GENOMIC DNA]</scope>
    <source>
        <strain evidence="3 4">ALL</strain>
    </source>
</reference>
<comment type="caution">
    <text evidence="3">The sequence shown here is derived from an EMBL/GenBank/DDBJ whole genome shotgun (WGS) entry which is preliminary data.</text>
</comment>
<evidence type="ECO:0000256" key="2">
    <source>
        <dbReference type="SAM" id="Phobius"/>
    </source>
</evidence>
<feature type="transmembrane region" description="Helical" evidence="2">
    <location>
        <begin position="69"/>
        <end position="94"/>
    </location>
</feature>
<reference evidence="3 4" key="2">
    <citation type="journal article" date="2019" name="G3 (Bethesda)">
        <title>Hybrid Assembly of the Genome of the Entomopathogenic Nematode Steinernema carpocapsae Identifies the X-Chromosome.</title>
        <authorList>
            <person name="Serra L."/>
            <person name="Macchietto M."/>
            <person name="Macias-Munoz A."/>
            <person name="McGill C.J."/>
            <person name="Rodriguez I.M."/>
            <person name="Rodriguez B."/>
            <person name="Murad R."/>
            <person name="Mortazavi A."/>
        </authorList>
    </citation>
    <scope>NUCLEOTIDE SEQUENCE [LARGE SCALE GENOMIC DNA]</scope>
    <source>
        <strain evidence="3 4">ALL</strain>
    </source>
</reference>
<dbReference type="Proteomes" id="UP000298663">
    <property type="component" value="Unassembled WGS sequence"/>
</dbReference>